<protein>
    <submittedName>
        <fullName evidence="1">Uncharacterized protein</fullName>
    </submittedName>
</protein>
<evidence type="ECO:0000313" key="1">
    <source>
        <dbReference type="EMBL" id="VDN12023.1"/>
    </source>
</evidence>
<name>A0A3P7LM81_DIBLA</name>
<dbReference type="EMBL" id="UYRU01052819">
    <property type="protein sequence ID" value="VDN12023.1"/>
    <property type="molecule type" value="Genomic_DNA"/>
</dbReference>
<dbReference type="OrthoDB" id="6276025at2759"/>
<sequence>MTDVSFHLEVRPRDTSSRPQYLVVARHVYPPILDVQDDGRGEVFWAVVPPNTDIYDSKDPAGDDWERAFTFFLSNTQFSRGKQLADRLFKHQMLTAKQLSHFYVGYRQLSDVEVNSYTAEKPPPRPYPFQDQINVTLELRSFLSSCAFLQSGSRSWETYGCNVS</sequence>
<reference evidence="1 2" key="1">
    <citation type="submission" date="2018-11" db="EMBL/GenBank/DDBJ databases">
        <authorList>
            <consortium name="Pathogen Informatics"/>
        </authorList>
    </citation>
    <scope>NUCLEOTIDE SEQUENCE [LARGE SCALE GENOMIC DNA]</scope>
</reference>
<evidence type="ECO:0000313" key="2">
    <source>
        <dbReference type="Proteomes" id="UP000281553"/>
    </source>
</evidence>
<proteinExistence type="predicted"/>
<dbReference type="AlphaFoldDB" id="A0A3P7LM81"/>
<dbReference type="Proteomes" id="UP000281553">
    <property type="component" value="Unassembled WGS sequence"/>
</dbReference>
<accession>A0A3P7LM81</accession>
<gene>
    <name evidence="1" type="ORF">DILT_LOCUS7854</name>
</gene>
<organism evidence="1 2">
    <name type="scientific">Dibothriocephalus latus</name>
    <name type="common">Fish tapeworm</name>
    <name type="synonym">Diphyllobothrium latum</name>
    <dbReference type="NCBI Taxonomy" id="60516"/>
    <lineage>
        <taxon>Eukaryota</taxon>
        <taxon>Metazoa</taxon>
        <taxon>Spiralia</taxon>
        <taxon>Lophotrochozoa</taxon>
        <taxon>Platyhelminthes</taxon>
        <taxon>Cestoda</taxon>
        <taxon>Eucestoda</taxon>
        <taxon>Diphyllobothriidea</taxon>
        <taxon>Diphyllobothriidae</taxon>
        <taxon>Dibothriocephalus</taxon>
    </lineage>
</organism>
<keyword evidence="2" id="KW-1185">Reference proteome</keyword>